<keyword evidence="2" id="KW-1185">Reference proteome</keyword>
<name>J4I8X2_9APHY</name>
<gene>
    <name evidence="1" type="ORF">FIBRA_02184</name>
</gene>
<dbReference type="AlphaFoldDB" id="J4I8X2"/>
<dbReference type="GeneID" id="24095067"/>
<evidence type="ECO:0000313" key="1">
    <source>
        <dbReference type="EMBL" id="CCM00156.1"/>
    </source>
</evidence>
<dbReference type="EMBL" id="HE796968">
    <property type="protein sequence ID" value="CCM00156.1"/>
    <property type="molecule type" value="Genomic_DNA"/>
</dbReference>
<dbReference type="Proteomes" id="UP000006352">
    <property type="component" value="Unassembled WGS sequence"/>
</dbReference>
<organism evidence="1 2">
    <name type="scientific">Fibroporia radiculosa</name>
    <dbReference type="NCBI Taxonomy" id="599839"/>
    <lineage>
        <taxon>Eukaryota</taxon>
        <taxon>Fungi</taxon>
        <taxon>Dikarya</taxon>
        <taxon>Basidiomycota</taxon>
        <taxon>Agaricomycotina</taxon>
        <taxon>Agaricomycetes</taxon>
        <taxon>Polyporales</taxon>
        <taxon>Fibroporiaceae</taxon>
        <taxon>Fibroporia</taxon>
    </lineage>
</organism>
<evidence type="ECO:0000313" key="2">
    <source>
        <dbReference type="Proteomes" id="UP000006352"/>
    </source>
</evidence>
<accession>J4I8X2</accession>
<proteinExistence type="predicted"/>
<sequence length="113" mass="13060">MHQNMEHGNRLDENTFQGYYDNALKVYKQSFLLMQAPKDKAARQTWFRECDALIAHPKTESEDYVMATFAANAAVQVWQMHELSEYMRVKGEIAAGEIMWNARKKLQAPSCSV</sequence>
<dbReference type="HOGENOM" id="CLU_2133559_0_0_1"/>
<dbReference type="RefSeq" id="XP_012179439.1">
    <property type="nucleotide sequence ID" value="XM_012324049.1"/>
</dbReference>
<reference evidence="1 2" key="1">
    <citation type="journal article" date="2012" name="Appl. Environ. Microbiol.">
        <title>Short-read sequencing for genomic analysis of the brown rot fungus Fibroporia radiculosa.</title>
        <authorList>
            <person name="Tang J.D."/>
            <person name="Perkins A.D."/>
            <person name="Sonstegard T.S."/>
            <person name="Schroeder S.G."/>
            <person name="Burgess S.C."/>
            <person name="Diehl S.V."/>
        </authorList>
    </citation>
    <scope>NUCLEOTIDE SEQUENCE [LARGE SCALE GENOMIC DNA]</scope>
    <source>
        <strain evidence="1 2">TFFH 294</strain>
    </source>
</reference>
<dbReference type="InParanoid" id="J4I8X2"/>
<protein>
    <submittedName>
        <fullName evidence="1">Uncharacterized protein</fullName>
    </submittedName>
</protein>